<dbReference type="VEuPathDB" id="CryptoDB:CPATCC_0022940"/>
<dbReference type="InterPro" id="IPR019775">
    <property type="entry name" value="WD40_repeat_CS"/>
</dbReference>
<dbReference type="InterPro" id="IPR036322">
    <property type="entry name" value="WD40_repeat_dom_sf"/>
</dbReference>
<name>A0A7S7RG48_CRYPV</name>
<dbReference type="PROSITE" id="PS50294">
    <property type="entry name" value="WD_REPEATS_REGION"/>
    <property type="match status" value="5"/>
</dbReference>
<dbReference type="OMA" id="ARIDIAM"/>
<dbReference type="Gene3D" id="2.130.10.10">
    <property type="entry name" value="YVTN repeat-like/Quinoprotein amine dehydrogenase"/>
    <property type="match status" value="2"/>
</dbReference>
<dbReference type="GO" id="GO:0000398">
    <property type="term" value="P:mRNA splicing, via spliceosome"/>
    <property type="evidence" value="ECO:0007669"/>
    <property type="project" value="TreeGrafter"/>
</dbReference>
<keyword evidence="2" id="KW-0677">Repeat</keyword>
<dbReference type="GO" id="GO:0046540">
    <property type="term" value="C:U4/U6 x U5 tri-snRNP complex"/>
    <property type="evidence" value="ECO:0007669"/>
    <property type="project" value="TreeGrafter"/>
</dbReference>
<protein>
    <recommendedName>
        <fullName evidence="4">Pre-mRNA processing factor 4 (PRP4)-like domain-containing protein</fullName>
    </recommendedName>
</protein>
<dbReference type="PROSITE" id="PS00678">
    <property type="entry name" value="WD_REPEATS_1"/>
    <property type="match status" value="1"/>
</dbReference>
<dbReference type="EMBL" id="CP044418">
    <property type="protein sequence ID" value="QOY41548.1"/>
    <property type="molecule type" value="Genomic_DNA"/>
</dbReference>
<feature type="repeat" description="WD" evidence="3">
    <location>
        <begin position="401"/>
        <end position="439"/>
    </location>
</feature>
<dbReference type="PANTHER" id="PTHR19846">
    <property type="entry name" value="WD40 REPEAT PROTEIN"/>
    <property type="match status" value="1"/>
</dbReference>
<keyword evidence="1 3" id="KW-0853">WD repeat</keyword>
<proteinExistence type="predicted"/>
<dbReference type="AlphaFoldDB" id="A0A7S7RG48"/>
<sequence>MNYIFINSAVSTNDEIVKLQLRELGEPICYFGEDQYRRRERLSNLIERQKNSTEVIKDSVKPLAKETFFSEGTDELMSFRKKILALSIKKSYYRLKYTREFSEKILTKEKDDFLTRFTLNIRQNICEMCDTRYILGCSISPLEDKIATYGLSGDLKVWDSKKLIQDFFLKSHKHSITDVNWIVTDEGNSKLFSCDLNANIFLWNNSQVENKYIGHEDQVNKIVIHPFSKHLFSASSDETWRIWDIETLNQVQVQEGHSRPIFGLDVHPDGALVVSGDSGGAFRIWDIRTGRSILSQLAHSKKIITSQFSPNCDATFITSSQDNYIKIWDLRRFDKPLLSSLLGHSKQISKVQYEPKKGRYIASASLDESIKIWSTSKLKNESTIDFNSDFSRITYSCIKRVDTNSHKITGMDISSNGQRIITVGLDRTIRVWSSESENS</sequence>
<evidence type="ECO:0000256" key="2">
    <source>
        <dbReference type="ARBA" id="ARBA00022737"/>
    </source>
</evidence>
<feature type="repeat" description="WD" evidence="3">
    <location>
        <begin position="296"/>
        <end position="331"/>
    </location>
</feature>
<reference evidence="5 6" key="1">
    <citation type="submission" date="2019-09" db="EMBL/GenBank/DDBJ databases">
        <title>Consistent, comparative and evidence-based genome assembly and annotation for Cryptosporidium parvum, C. hominis and C. tyzzeri.</title>
        <authorList>
            <person name="Baptista R.P."/>
            <person name="Li Y."/>
            <person name="Sateriale A."/>
            <person name="Ansell B."/>
            <person name="Jex A."/>
            <person name="Sanders M."/>
            <person name="Brooks K."/>
            <person name="Tracey A."/>
            <person name="Berriman M."/>
            <person name="Striepen B."/>
            <person name="Cotton J.A."/>
            <person name="Kissinger J.C."/>
        </authorList>
    </citation>
    <scope>NUCLEOTIDE SEQUENCE [LARGE SCALE GENOMIC DNA]</scope>
    <source>
        <strain evidence="5 6">IOWA-ATCC</strain>
    </source>
</reference>
<dbReference type="SUPFAM" id="SSF50978">
    <property type="entry name" value="WD40 repeat-like"/>
    <property type="match status" value="1"/>
</dbReference>
<dbReference type="CDD" id="cd00200">
    <property type="entry name" value="WD40"/>
    <property type="match status" value="1"/>
</dbReference>
<feature type="domain" description="Pre-mRNA processing factor 4 (PRP4)-like" evidence="4">
    <location>
        <begin position="12"/>
        <end position="62"/>
    </location>
</feature>
<dbReference type="SMART" id="SM00320">
    <property type="entry name" value="WD40"/>
    <property type="match status" value="7"/>
</dbReference>
<evidence type="ECO:0000256" key="1">
    <source>
        <dbReference type="ARBA" id="ARBA00022574"/>
    </source>
</evidence>
<dbReference type="SMART" id="SM00500">
    <property type="entry name" value="SFM"/>
    <property type="match status" value="1"/>
</dbReference>
<dbReference type="SUPFAM" id="SSF158230">
    <property type="entry name" value="PRP4-like"/>
    <property type="match status" value="1"/>
</dbReference>
<evidence type="ECO:0000313" key="6">
    <source>
        <dbReference type="Proteomes" id="UP000593906"/>
    </source>
</evidence>
<feature type="repeat" description="WD" evidence="3">
    <location>
        <begin position="212"/>
        <end position="253"/>
    </location>
</feature>
<dbReference type="InterPro" id="IPR001680">
    <property type="entry name" value="WD40_rpt"/>
</dbReference>
<dbReference type="InterPro" id="IPR036285">
    <property type="entry name" value="PRP4-like_sf"/>
</dbReference>
<dbReference type="Gene3D" id="4.10.280.110">
    <property type="entry name" value="Pre-mRNA processing factor 4 domain"/>
    <property type="match status" value="1"/>
</dbReference>
<feature type="repeat" description="WD" evidence="3">
    <location>
        <begin position="341"/>
        <end position="383"/>
    </location>
</feature>
<dbReference type="GO" id="GO:0030621">
    <property type="term" value="F:U4 snRNA binding"/>
    <property type="evidence" value="ECO:0007669"/>
    <property type="project" value="TreeGrafter"/>
</dbReference>
<dbReference type="Proteomes" id="UP000593906">
    <property type="component" value="Chromosome 5"/>
</dbReference>
<dbReference type="InterPro" id="IPR015943">
    <property type="entry name" value="WD40/YVTN_repeat-like_dom_sf"/>
</dbReference>
<dbReference type="Pfam" id="PF00400">
    <property type="entry name" value="WD40"/>
    <property type="match status" value="5"/>
</dbReference>
<evidence type="ECO:0000313" key="5">
    <source>
        <dbReference type="EMBL" id="QOY41548.1"/>
    </source>
</evidence>
<dbReference type="GO" id="GO:0017070">
    <property type="term" value="F:U6 snRNA binding"/>
    <property type="evidence" value="ECO:0007669"/>
    <property type="project" value="TreeGrafter"/>
</dbReference>
<dbReference type="PRINTS" id="PR00320">
    <property type="entry name" value="GPROTEINBRPT"/>
</dbReference>
<evidence type="ECO:0000256" key="3">
    <source>
        <dbReference type="PROSITE-ProRule" id="PRU00221"/>
    </source>
</evidence>
<dbReference type="PROSITE" id="PS50082">
    <property type="entry name" value="WD_REPEATS_2"/>
    <property type="match status" value="5"/>
</dbReference>
<dbReference type="PANTHER" id="PTHR19846:SF0">
    <property type="entry name" value="PRE-MRNA PROCESSING FACTOR 4"/>
    <property type="match status" value="1"/>
</dbReference>
<dbReference type="InterPro" id="IPR020472">
    <property type="entry name" value="WD40_PAC1"/>
</dbReference>
<organism evidence="5 6">
    <name type="scientific">Cryptosporidium parvum</name>
    <dbReference type="NCBI Taxonomy" id="5807"/>
    <lineage>
        <taxon>Eukaryota</taxon>
        <taxon>Sar</taxon>
        <taxon>Alveolata</taxon>
        <taxon>Apicomplexa</taxon>
        <taxon>Conoidasida</taxon>
        <taxon>Coccidia</taxon>
        <taxon>Eucoccidiorida</taxon>
        <taxon>Eimeriorina</taxon>
        <taxon>Cryptosporidiidae</taxon>
        <taxon>Cryptosporidium</taxon>
    </lineage>
</organism>
<dbReference type="InterPro" id="IPR014906">
    <property type="entry name" value="PRP4-like"/>
</dbReference>
<dbReference type="Pfam" id="PF08799">
    <property type="entry name" value="PRP4"/>
    <property type="match status" value="1"/>
</dbReference>
<feature type="repeat" description="WD" evidence="3">
    <location>
        <begin position="254"/>
        <end position="295"/>
    </location>
</feature>
<accession>A0A7S7RG48</accession>
<gene>
    <name evidence="5" type="ORF">CPATCC_002116</name>
</gene>
<evidence type="ECO:0000259" key="4">
    <source>
        <dbReference type="SMART" id="SM00500"/>
    </source>
</evidence>